<dbReference type="PANTHER" id="PTHR23313">
    <property type="entry name" value="TSEC1-RELATED"/>
    <property type="match status" value="1"/>
</dbReference>
<evidence type="ECO:0000256" key="1">
    <source>
        <dbReference type="SAM" id="Coils"/>
    </source>
</evidence>
<proteinExistence type="predicted"/>
<sequence>MEGLLEELQKKNAALNQKIQQTEEAETRPRRSHSPPDLSGYTSPCLARHTHHPDSSLLEPELDPGEETLPDEERDETQAPEDVFAAQAPAEEGDTQPETGGAFGRDELLQGLDGVGADVKVKLQKAKIQALEEQRDKLIEELKRRDKMLLDTRERGKADQEERAKLDRLSRSLEQQMGKLQQQLEQQQQRNAALSTELEMVQKEFDALGKERKQVAAGSNTRELRLNRALEEIETLRTQLKSAKADSQEIQAKARQQEELFRQESRRFQRQKMELLAAFRKQMKLIDILKRQKTHIEASRLFSFTEEEFVKTIELGAHLPVITGQPTLATPTSTR</sequence>
<dbReference type="EMBL" id="JAPMOS010000034">
    <property type="protein sequence ID" value="KAJ4458140.1"/>
    <property type="molecule type" value="Genomic_DNA"/>
</dbReference>
<evidence type="ECO:0000313" key="3">
    <source>
        <dbReference type="EMBL" id="KAJ4458140.1"/>
    </source>
</evidence>
<feature type="region of interest" description="Disordered" evidence="2">
    <location>
        <begin position="1"/>
        <end position="106"/>
    </location>
</feature>
<accession>A0ABQ8UFT9</accession>
<evidence type="ECO:0000313" key="4">
    <source>
        <dbReference type="Proteomes" id="UP001141327"/>
    </source>
</evidence>
<dbReference type="PANTHER" id="PTHR23313:SF0">
    <property type="entry name" value="TESTIS-EXPRESSED PROTEIN 9"/>
    <property type="match status" value="1"/>
</dbReference>
<reference evidence="3" key="1">
    <citation type="journal article" date="2022" name="bioRxiv">
        <title>Genomics of Preaxostyla Flagellates Illuminates Evolutionary Transitions and the Path Towards Mitochondrial Loss.</title>
        <authorList>
            <person name="Novak L.V.F."/>
            <person name="Treitli S.C."/>
            <person name="Pyrih J."/>
            <person name="Halakuc P."/>
            <person name="Pipaliya S.V."/>
            <person name="Vacek V."/>
            <person name="Brzon O."/>
            <person name="Soukal P."/>
            <person name="Eme L."/>
            <person name="Dacks J.B."/>
            <person name="Karnkowska A."/>
            <person name="Elias M."/>
            <person name="Hampl V."/>
        </authorList>
    </citation>
    <scope>NUCLEOTIDE SEQUENCE</scope>
    <source>
        <strain evidence="3">RCP-MX</strain>
    </source>
</reference>
<keyword evidence="4" id="KW-1185">Reference proteome</keyword>
<evidence type="ECO:0000256" key="2">
    <source>
        <dbReference type="SAM" id="MobiDB-lite"/>
    </source>
</evidence>
<feature type="compositionally biased region" description="Acidic residues" evidence="2">
    <location>
        <begin position="60"/>
        <end position="79"/>
    </location>
</feature>
<name>A0ABQ8UFT9_9EUKA</name>
<organism evidence="3 4">
    <name type="scientific">Paratrimastix pyriformis</name>
    <dbReference type="NCBI Taxonomy" id="342808"/>
    <lineage>
        <taxon>Eukaryota</taxon>
        <taxon>Metamonada</taxon>
        <taxon>Preaxostyla</taxon>
        <taxon>Paratrimastigidae</taxon>
        <taxon>Paratrimastix</taxon>
    </lineage>
</organism>
<protein>
    <submittedName>
        <fullName evidence="3">Uncharacterized protein</fullName>
    </submittedName>
</protein>
<keyword evidence="1" id="KW-0175">Coiled coil</keyword>
<gene>
    <name evidence="3" type="ORF">PAPYR_6262</name>
</gene>
<dbReference type="Proteomes" id="UP001141327">
    <property type="component" value="Unassembled WGS sequence"/>
</dbReference>
<comment type="caution">
    <text evidence="3">The sequence shown here is derived from an EMBL/GenBank/DDBJ whole genome shotgun (WGS) entry which is preliminary data.</text>
</comment>
<feature type="coiled-coil region" evidence="1">
    <location>
        <begin position="121"/>
        <end position="260"/>
    </location>
</feature>